<accession>A0A453J2A0</accession>
<dbReference type="EnsemblPlants" id="AET4Gv20761700.5">
    <property type="protein sequence ID" value="AET4Gv20761700.5"/>
    <property type="gene ID" value="AET4Gv20761700"/>
</dbReference>
<reference evidence="2" key="3">
    <citation type="journal article" date="2017" name="Nature">
        <title>Genome sequence of the progenitor of the wheat D genome Aegilops tauschii.</title>
        <authorList>
            <person name="Luo M.C."/>
            <person name="Gu Y.Q."/>
            <person name="Puiu D."/>
            <person name="Wang H."/>
            <person name="Twardziok S.O."/>
            <person name="Deal K.R."/>
            <person name="Huo N."/>
            <person name="Zhu T."/>
            <person name="Wang L."/>
            <person name="Wang Y."/>
            <person name="McGuire P.E."/>
            <person name="Liu S."/>
            <person name="Long H."/>
            <person name="Ramasamy R.K."/>
            <person name="Rodriguez J.C."/>
            <person name="Van S.L."/>
            <person name="Yuan L."/>
            <person name="Wang Z."/>
            <person name="Xia Z."/>
            <person name="Xiao L."/>
            <person name="Anderson O.D."/>
            <person name="Ouyang S."/>
            <person name="Liang Y."/>
            <person name="Zimin A.V."/>
            <person name="Pertea G."/>
            <person name="Qi P."/>
            <person name="Bennetzen J.L."/>
            <person name="Dai X."/>
            <person name="Dawson M.W."/>
            <person name="Muller H.G."/>
            <person name="Kugler K."/>
            <person name="Rivarola-Duarte L."/>
            <person name="Spannagl M."/>
            <person name="Mayer K.F.X."/>
            <person name="Lu F.H."/>
            <person name="Bevan M.W."/>
            <person name="Leroy P."/>
            <person name="Li P."/>
            <person name="You F.M."/>
            <person name="Sun Q."/>
            <person name="Liu Z."/>
            <person name="Lyons E."/>
            <person name="Wicker T."/>
            <person name="Salzberg S.L."/>
            <person name="Devos K.M."/>
            <person name="Dvorak J."/>
        </authorList>
    </citation>
    <scope>NUCLEOTIDE SEQUENCE [LARGE SCALE GENOMIC DNA]</scope>
    <source>
        <strain evidence="2">cv. AL8/78</strain>
    </source>
</reference>
<reference evidence="2" key="5">
    <citation type="journal article" date="2021" name="G3 (Bethesda)">
        <title>Aegilops tauschii genome assembly Aet v5.0 features greater sequence contiguity and improved annotation.</title>
        <authorList>
            <person name="Wang L."/>
            <person name="Zhu T."/>
            <person name="Rodriguez J.C."/>
            <person name="Deal K.R."/>
            <person name="Dubcovsky J."/>
            <person name="McGuire P.E."/>
            <person name="Lux T."/>
            <person name="Spannagl M."/>
            <person name="Mayer K.F.X."/>
            <person name="Baldrich P."/>
            <person name="Meyers B.C."/>
            <person name="Huo N."/>
            <person name="Gu Y.Q."/>
            <person name="Zhou H."/>
            <person name="Devos K.M."/>
            <person name="Bennetzen J.L."/>
            <person name="Unver T."/>
            <person name="Budak H."/>
            <person name="Gulick P.J."/>
            <person name="Galiba G."/>
            <person name="Kalapos B."/>
            <person name="Nelson D.R."/>
            <person name="Li P."/>
            <person name="You F.M."/>
            <person name="Luo M.C."/>
            <person name="Dvorak J."/>
        </authorList>
    </citation>
    <scope>NUCLEOTIDE SEQUENCE [LARGE SCALE GENOMIC DNA]</scope>
    <source>
        <strain evidence="2">cv. AL8/78</strain>
    </source>
</reference>
<evidence type="ECO:0000313" key="3">
    <source>
        <dbReference type="Proteomes" id="UP000015105"/>
    </source>
</evidence>
<keyword evidence="1" id="KW-0812">Transmembrane</keyword>
<organism evidence="2 3">
    <name type="scientific">Aegilops tauschii subsp. strangulata</name>
    <name type="common">Goatgrass</name>
    <dbReference type="NCBI Taxonomy" id="200361"/>
    <lineage>
        <taxon>Eukaryota</taxon>
        <taxon>Viridiplantae</taxon>
        <taxon>Streptophyta</taxon>
        <taxon>Embryophyta</taxon>
        <taxon>Tracheophyta</taxon>
        <taxon>Spermatophyta</taxon>
        <taxon>Magnoliopsida</taxon>
        <taxon>Liliopsida</taxon>
        <taxon>Poales</taxon>
        <taxon>Poaceae</taxon>
        <taxon>BOP clade</taxon>
        <taxon>Pooideae</taxon>
        <taxon>Triticodae</taxon>
        <taxon>Triticeae</taxon>
        <taxon>Triticinae</taxon>
        <taxon>Aegilops</taxon>
    </lineage>
</organism>
<sequence length="100" mass="11064">MVVERAHMASVVSMLSELARTPICISLSLFCAAGILTLCQEILGGLRMQQRRRPCLHQIQTLLTPRFQNRAALVTPALLRMARQSSPFWPVSSCSFCSCG</sequence>
<keyword evidence="1" id="KW-0472">Membrane</keyword>
<name>A0A453J2A0_AEGTS</name>
<reference evidence="2" key="4">
    <citation type="submission" date="2019-03" db="UniProtKB">
        <authorList>
            <consortium name="EnsemblPlants"/>
        </authorList>
    </citation>
    <scope>IDENTIFICATION</scope>
</reference>
<keyword evidence="3" id="KW-1185">Reference proteome</keyword>
<evidence type="ECO:0000313" key="2">
    <source>
        <dbReference type="EnsemblPlants" id="AET4Gv20761700.5"/>
    </source>
</evidence>
<dbReference type="Proteomes" id="UP000015105">
    <property type="component" value="Chromosome 4D"/>
</dbReference>
<dbReference type="AlphaFoldDB" id="A0A453J2A0"/>
<protein>
    <submittedName>
        <fullName evidence="2">Uncharacterized protein</fullName>
    </submittedName>
</protein>
<reference evidence="3" key="1">
    <citation type="journal article" date="2014" name="Science">
        <title>Ancient hybridizations among the ancestral genomes of bread wheat.</title>
        <authorList>
            <consortium name="International Wheat Genome Sequencing Consortium,"/>
            <person name="Marcussen T."/>
            <person name="Sandve S.R."/>
            <person name="Heier L."/>
            <person name="Spannagl M."/>
            <person name="Pfeifer M."/>
            <person name="Jakobsen K.S."/>
            <person name="Wulff B.B."/>
            <person name="Steuernagel B."/>
            <person name="Mayer K.F."/>
            <person name="Olsen O.A."/>
        </authorList>
    </citation>
    <scope>NUCLEOTIDE SEQUENCE [LARGE SCALE GENOMIC DNA]</scope>
    <source>
        <strain evidence="3">cv. AL8/78</strain>
    </source>
</reference>
<reference evidence="3" key="2">
    <citation type="journal article" date="2017" name="Nat. Plants">
        <title>The Aegilops tauschii genome reveals multiple impacts of transposons.</title>
        <authorList>
            <person name="Zhao G."/>
            <person name="Zou C."/>
            <person name="Li K."/>
            <person name="Wang K."/>
            <person name="Li T."/>
            <person name="Gao L."/>
            <person name="Zhang X."/>
            <person name="Wang H."/>
            <person name="Yang Z."/>
            <person name="Liu X."/>
            <person name="Jiang W."/>
            <person name="Mao L."/>
            <person name="Kong X."/>
            <person name="Jiao Y."/>
            <person name="Jia J."/>
        </authorList>
    </citation>
    <scope>NUCLEOTIDE SEQUENCE [LARGE SCALE GENOMIC DNA]</scope>
    <source>
        <strain evidence="3">cv. AL8/78</strain>
    </source>
</reference>
<proteinExistence type="predicted"/>
<keyword evidence="1" id="KW-1133">Transmembrane helix</keyword>
<feature type="transmembrane region" description="Helical" evidence="1">
    <location>
        <begin position="20"/>
        <end position="43"/>
    </location>
</feature>
<dbReference type="Gramene" id="AET4Gv20761700.5">
    <property type="protein sequence ID" value="AET4Gv20761700.5"/>
    <property type="gene ID" value="AET4Gv20761700"/>
</dbReference>
<evidence type="ECO:0000256" key="1">
    <source>
        <dbReference type="SAM" id="Phobius"/>
    </source>
</evidence>